<comment type="caution">
    <text evidence="5">The sequence shown here is derived from an EMBL/GenBank/DDBJ whole genome shotgun (WGS) entry which is preliminary data.</text>
</comment>
<dbReference type="AlphaFoldDB" id="A0A848M5Y1"/>
<evidence type="ECO:0000313" key="6">
    <source>
        <dbReference type="Proteomes" id="UP000565468"/>
    </source>
</evidence>
<feature type="chain" id="PRO_5038383077" evidence="3">
    <location>
        <begin position="22"/>
        <end position="700"/>
    </location>
</feature>
<dbReference type="EMBL" id="JABBPN010000009">
    <property type="protein sequence ID" value="NMO96367.1"/>
    <property type="molecule type" value="Genomic_DNA"/>
</dbReference>
<comment type="subcellular location">
    <subcellularLocation>
        <location evidence="1">Membrane</location>
    </subcellularLocation>
</comment>
<dbReference type="Gene3D" id="3.40.710.10">
    <property type="entry name" value="DD-peptidase/beta-lactamase superfamily"/>
    <property type="match status" value="1"/>
</dbReference>
<dbReference type="Pfam" id="PF00144">
    <property type="entry name" value="Beta-lactamase"/>
    <property type="match status" value="1"/>
</dbReference>
<keyword evidence="6" id="KW-1185">Reference proteome</keyword>
<dbReference type="Proteomes" id="UP000565468">
    <property type="component" value="Unassembled WGS sequence"/>
</dbReference>
<keyword evidence="2" id="KW-0472">Membrane</keyword>
<dbReference type="InterPro" id="IPR001466">
    <property type="entry name" value="Beta-lactam-related"/>
</dbReference>
<feature type="domain" description="Beta-lactamase-related" evidence="4">
    <location>
        <begin position="57"/>
        <end position="378"/>
    </location>
</feature>
<dbReference type="InterPro" id="IPR050491">
    <property type="entry name" value="AmpC-like"/>
</dbReference>
<evidence type="ECO:0000256" key="3">
    <source>
        <dbReference type="SAM" id="SignalP"/>
    </source>
</evidence>
<dbReference type="InterPro" id="IPR012338">
    <property type="entry name" value="Beta-lactam/transpept-like"/>
</dbReference>
<evidence type="ECO:0000256" key="2">
    <source>
        <dbReference type="ARBA" id="ARBA00023136"/>
    </source>
</evidence>
<sequence length="700" mass="75705">MKKKLSWVLALSLALTPLAPASIMAAEAPAQAAKTVAKAEASAKSLKEIASQKASLLTEQYGTTSVQYALIDGGKIAVSGQSGINDKEGRIPLSKTTMYGIGSTSKVFTTAAVMQLVEAGSISLDTPIVQYIPEFKMKDERYSKITPRMLLNHSSGLQGSSLGNGFLFDDNDSYAHDTLLRQLSSQKLKADPGAYSVYSNDSFTLAEILVEKVSGQNFTAFIHEHFTGPLDLKNTKTSQDSLDAKQMAALYFPTSPDQLPNETVNVIGTGGIYSTAEDLVKFSTIFTGQTSGVLSKDSVEAMAQEEYKRGIWPDQADNSFDFGLGWDSVRLFPFSEYGIQALTKGGDTILYHASLVVLPEHNMAAAVLSSGGSSSTNQLLANEMLLAALKEKGEIKDILPEKSFGKPVKADLPAEQMDHAGFYASSNQMVKASIQENGQLAITVPMVPEYPAEQYVYSKDGSFMSEDGSIKVSFVKESNGRTYIWVRQYVSLPGMGQLALSHYTGEKMDSHKITGQTEAAWKQREGRKYFPLNEKYSSLMYFLMEPSVAIKRDPSMKGYLIDKTITGPDSAESLHQVPAIGSRDTAAYHFYKERGTEYLEAAGSLFVSEQNIKALYAGKKSTVTVGADGYARWFTVPKSAAGKTMTVTIPETAAFAVYDAQGASLNYSLTSGSNQVKLPENGTIVFAGDAGSAFGITLRK</sequence>
<reference evidence="5 6" key="1">
    <citation type="submission" date="2020-04" db="EMBL/GenBank/DDBJ databases">
        <title>Paenibacillus algicola sp. nov., a novel marine bacterium producing alginate lyase.</title>
        <authorList>
            <person name="Huang H."/>
        </authorList>
    </citation>
    <scope>NUCLEOTIDE SEQUENCE [LARGE SCALE GENOMIC DNA]</scope>
    <source>
        <strain evidence="5 6">L7-75</strain>
    </source>
</reference>
<feature type="signal peptide" evidence="3">
    <location>
        <begin position="1"/>
        <end position="21"/>
    </location>
</feature>
<accession>A0A848M5Y1</accession>
<evidence type="ECO:0000256" key="1">
    <source>
        <dbReference type="ARBA" id="ARBA00004370"/>
    </source>
</evidence>
<dbReference type="PANTHER" id="PTHR46825:SF11">
    <property type="entry name" value="PENICILLIN-BINDING PROTEIN 4"/>
    <property type="match status" value="1"/>
</dbReference>
<gene>
    <name evidence="5" type="ORF">HII30_11355</name>
</gene>
<dbReference type="PANTHER" id="PTHR46825">
    <property type="entry name" value="D-ALANYL-D-ALANINE-CARBOXYPEPTIDASE/ENDOPEPTIDASE AMPH"/>
    <property type="match status" value="1"/>
</dbReference>
<dbReference type="RefSeq" id="WP_169505147.1">
    <property type="nucleotide sequence ID" value="NZ_JABBPN010000009.1"/>
</dbReference>
<name>A0A848M5Y1_PAELE</name>
<proteinExistence type="predicted"/>
<dbReference type="SUPFAM" id="SSF56601">
    <property type="entry name" value="beta-lactamase/transpeptidase-like"/>
    <property type="match status" value="1"/>
</dbReference>
<evidence type="ECO:0000259" key="4">
    <source>
        <dbReference type="Pfam" id="PF00144"/>
    </source>
</evidence>
<evidence type="ECO:0000313" key="5">
    <source>
        <dbReference type="EMBL" id="NMO96367.1"/>
    </source>
</evidence>
<dbReference type="GO" id="GO:0016020">
    <property type="term" value="C:membrane"/>
    <property type="evidence" value="ECO:0007669"/>
    <property type="project" value="UniProtKB-SubCell"/>
</dbReference>
<protein>
    <submittedName>
        <fullName evidence="5">Beta-lactamase family protein</fullName>
    </submittedName>
</protein>
<keyword evidence="3" id="KW-0732">Signal</keyword>
<organism evidence="5 6">
    <name type="scientific">Paenibacillus lemnae</name>
    <dbReference type="NCBI Taxonomy" id="1330551"/>
    <lineage>
        <taxon>Bacteria</taxon>
        <taxon>Bacillati</taxon>
        <taxon>Bacillota</taxon>
        <taxon>Bacilli</taxon>
        <taxon>Bacillales</taxon>
        <taxon>Paenibacillaceae</taxon>
        <taxon>Paenibacillus</taxon>
    </lineage>
</organism>